<keyword evidence="12" id="KW-1185">Reference proteome</keyword>
<evidence type="ECO:0000313" key="12">
    <source>
        <dbReference type="Proteomes" id="UP000595564"/>
    </source>
</evidence>
<dbReference type="EC" id="2.4.1.182" evidence="2 10"/>
<keyword evidence="7 11" id="KW-0808">Transferase</keyword>
<dbReference type="AlphaFoldDB" id="A0A7R6PHH1"/>
<dbReference type="GO" id="GO:0008915">
    <property type="term" value="F:lipid-A-disaccharide synthase activity"/>
    <property type="evidence" value="ECO:0007669"/>
    <property type="project" value="UniProtKB-UniRule"/>
</dbReference>
<proteinExistence type="predicted"/>
<evidence type="ECO:0000256" key="7">
    <source>
        <dbReference type="ARBA" id="ARBA00022679"/>
    </source>
</evidence>
<dbReference type="KEGG" id="thyd:TTHT_1147"/>
<sequence length="373" mass="43155">MNKKIFILCGELSAEQYAAKLVPFFKKQGYEVYALGGNLLKKSGANVVLDYKALSVVGLTEVIEHYSHLKKAFNLLVEKIKELKPDILICIDFPDFNIRLAKKVKKYVGKLVYFIPPQVWAWRLYRAKFISNLFDRVIVLFPFEKPLYENARYYGHPLTEMIEVKSSENEFEKKYSLESDKKRVLLLPGSRKKEVISLTPHMTDFATLILQKHNDIDFLFLPSPSLEREVINLFKAEFTKETSTQLYEIQPQDKYEAIKYSDIAIGSSGTVSLECGLLKTPMAALYKLSNLTYFFGLCVVRSDFITIPNIILEEEVFKELINFTLTPENIMDYTEKVLYNPEFSEALKKKLDKLGTMLHKDKILENITKEIMD</sequence>
<evidence type="ECO:0000256" key="1">
    <source>
        <dbReference type="ARBA" id="ARBA00002056"/>
    </source>
</evidence>
<protein>
    <recommendedName>
        <fullName evidence="3 10">Lipid-A-disaccharide synthase</fullName>
        <ecNumber evidence="2 10">2.4.1.182</ecNumber>
    </recommendedName>
</protein>
<dbReference type="PANTHER" id="PTHR30372">
    <property type="entry name" value="LIPID-A-DISACCHARIDE SYNTHASE"/>
    <property type="match status" value="1"/>
</dbReference>
<evidence type="ECO:0000256" key="6">
    <source>
        <dbReference type="ARBA" id="ARBA00022676"/>
    </source>
</evidence>
<dbReference type="GO" id="GO:0016020">
    <property type="term" value="C:membrane"/>
    <property type="evidence" value="ECO:0007669"/>
    <property type="project" value="GOC"/>
</dbReference>
<name>A0A7R6PHH1_9BACT</name>
<organism evidence="11 12">
    <name type="scientific">Thermotomaculum hydrothermale</name>
    <dbReference type="NCBI Taxonomy" id="981385"/>
    <lineage>
        <taxon>Bacteria</taxon>
        <taxon>Pseudomonadati</taxon>
        <taxon>Acidobacteriota</taxon>
        <taxon>Holophagae</taxon>
        <taxon>Thermotomaculales</taxon>
        <taxon>Thermotomaculaceae</taxon>
        <taxon>Thermotomaculum</taxon>
    </lineage>
</organism>
<dbReference type="PANTHER" id="PTHR30372:SF4">
    <property type="entry name" value="LIPID-A-DISACCHARIDE SYNTHASE, MITOCHONDRIAL-RELATED"/>
    <property type="match status" value="1"/>
</dbReference>
<keyword evidence="6 11" id="KW-0328">Glycosyltransferase</keyword>
<dbReference type="SUPFAM" id="SSF53756">
    <property type="entry name" value="UDP-Glycosyltransferase/glycogen phosphorylase"/>
    <property type="match status" value="1"/>
</dbReference>
<evidence type="ECO:0000256" key="3">
    <source>
        <dbReference type="ARBA" id="ARBA00020902"/>
    </source>
</evidence>
<keyword evidence="8" id="KW-0443">Lipid metabolism</keyword>
<keyword evidence="5" id="KW-0441">Lipid A biosynthesis</keyword>
<evidence type="ECO:0000313" key="11">
    <source>
        <dbReference type="EMBL" id="BBB32679.1"/>
    </source>
</evidence>
<dbReference type="RefSeq" id="WP_201326982.1">
    <property type="nucleotide sequence ID" value="NZ_AP017470.1"/>
</dbReference>
<dbReference type="GO" id="GO:0005543">
    <property type="term" value="F:phospholipid binding"/>
    <property type="evidence" value="ECO:0007669"/>
    <property type="project" value="TreeGrafter"/>
</dbReference>
<dbReference type="InterPro" id="IPR003835">
    <property type="entry name" value="Glyco_trans_19"/>
</dbReference>
<gene>
    <name evidence="11" type="primary">lpxB</name>
    <name evidence="11" type="ORF">TTHT_1147</name>
</gene>
<evidence type="ECO:0000256" key="10">
    <source>
        <dbReference type="NCBIfam" id="TIGR00215"/>
    </source>
</evidence>
<reference evidence="11 12" key="1">
    <citation type="journal article" date="2012" name="Extremophiles">
        <title>Thermotomaculum hydrothermale gen. nov., sp. nov., a novel heterotrophic thermophile within the phylum Acidobacteria from a deep-sea hydrothermal vent chimney in the Southern Okinawa Trough.</title>
        <authorList>
            <person name="Izumi H."/>
            <person name="Nunoura T."/>
            <person name="Miyazaki M."/>
            <person name="Mino S."/>
            <person name="Toki T."/>
            <person name="Takai K."/>
            <person name="Sako Y."/>
            <person name="Sawabe T."/>
            <person name="Nakagawa S."/>
        </authorList>
    </citation>
    <scope>NUCLEOTIDE SEQUENCE [LARGE SCALE GENOMIC DNA]</scope>
    <source>
        <strain evidence="11 12">AC55</strain>
    </source>
</reference>
<evidence type="ECO:0000256" key="4">
    <source>
        <dbReference type="ARBA" id="ARBA00022516"/>
    </source>
</evidence>
<dbReference type="GO" id="GO:0009245">
    <property type="term" value="P:lipid A biosynthetic process"/>
    <property type="evidence" value="ECO:0007669"/>
    <property type="project" value="UniProtKB-UniRule"/>
</dbReference>
<dbReference type="EMBL" id="AP017470">
    <property type="protein sequence ID" value="BBB32679.1"/>
    <property type="molecule type" value="Genomic_DNA"/>
</dbReference>
<evidence type="ECO:0000256" key="5">
    <source>
        <dbReference type="ARBA" id="ARBA00022556"/>
    </source>
</evidence>
<evidence type="ECO:0000256" key="8">
    <source>
        <dbReference type="ARBA" id="ARBA00023098"/>
    </source>
</evidence>
<dbReference type="Proteomes" id="UP000595564">
    <property type="component" value="Chromosome"/>
</dbReference>
<keyword evidence="4" id="KW-0444">Lipid biosynthesis</keyword>
<comment type="catalytic activity">
    <reaction evidence="9">
        <text>a lipid X + a UDP-2-N,3-O-bis[(3R)-3-hydroxyacyl]-alpha-D-glucosamine = a lipid A disaccharide + UDP + H(+)</text>
        <dbReference type="Rhea" id="RHEA:67828"/>
        <dbReference type="ChEBI" id="CHEBI:15378"/>
        <dbReference type="ChEBI" id="CHEBI:58223"/>
        <dbReference type="ChEBI" id="CHEBI:137748"/>
        <dbReference type="ChEBI" id="CHEBI:176338"/>
        <dbReference type="ChEBI" id="CHEBI:176343"/>
        <dbReference type="EC" id="2.4.1.182"/>
    </reaction>
</comment>
<dbReference type="NCBIfam" id="TIGR00215">
    <property type="entry name" value="lpxB"/>
    <property type="match status" value="1"/>
</dbReference>
<evidence type="ECO:0000256" key="2">
    <source>
        <dbReference type="ARBA" id="ARBA00012687"/>
    </source>
</evidence>
<evidence type="ECO:0000256" key="9">
    <source>
        <dbReference type="ARBA" id="ARBA00048975"/>
    </source>
</evidence>
<comment type="function">
    <text evidence="1">Condensation of UDP-2,3-diacylglucosamine and 2,3-diacylglucosamine-1-phosphate to form lipid A disaccharide, a precursor of lipid A, a phosphorylated glycolipid that anchors the lipopolysaccharide to the outer membrane of the cell.</text>
</comment>
<dbReference type="Pfam" id="PF02684">
    <property type="entry name" value="LpxB"/>
    <property type="match status" value="1"/>
</dbReference>
<accession>A0A7R6PHH1</accession>